<reference evidence="1" key="1">
    <citation type="journal article" date="2015" name="Nature">
        <title>Complex archaea that bridge the gap between prokaryotes and eukaryotes.</title>
        <authorList>
            <person name="Spang A."/>
            <person name="Saw J.H."/>
            <person name="Jorgensen S.L."/>
            <person name="Zaremba-Niedzwiedzka K."/>
            <person name="Martijn J."/>
            <person name="Lind A.E."/>
            <person name="van Eijk R."/>
            <person name="Schleper C."/>
            <person name="Guy L."/>
            <person name="Ettema T.J."/>
        </authorList>
    </citation>
    <scope>NUCLEOTIDE SEQUENCE</scope>
</reference>
<name>A0A0F9GYK2_9ZZZZ</name>
<sequence length="46" mass="5327">MALDSCNYLLEIESENLEAQQFLKKIMEHNPPKVGLINRLIKEANK</sequence>
<proteinExistence type="predicted"/>
<gene>
    <name evidence="1" type="ORF">LCGC14_1769870</name>
</gene>
<dbReference type="AlphaFoldDB" id="A0A0F9GYK2"/>
<dbReference type="EMBL" id="LAZR01016580">
    <property type="protein sequence ID" value="KKM03894.1"/>
    <property type="molecule type" value="Genomic_DNA"/>
</dbReference>
<organism evidence="1">
    <name type="scientific">marine sediment metagenome</name>
    <dbReference type="NCBI Taxonomy" id="412755"/>
    <lineage>
        <taxon>unclassified sequences</taxon>
        <taxon>metagenomes</taxon>
        <taxon>ecological metagenomes</taxon>
    </lineage>
</organism>
<accession>A0A0F9GYK2</accession>
<evidence type="ECO:0000313" key="1">
    <source>
        <dbReference type="EMBL" id="KKM03894.1"/>
    </source>
</evidence>
<comment type="caution">
    <text evidence="1">The sequence shown here is derived from an EMBL/GenBank/DDBJ whole genome shotgun (WGS) entry which is preliminary data.</text>
</comment>
<protein>
    <submittedName>
        <fullName evidence="1">Uncharacterized protein</fullName>
    </submittedName>
</protein>